<dbReference type="PROSITE" id="PS50975">
    <property type="entry name" value="ATP_GRASP"/>
    <property type="match status" value="1"/>
</dbReference>
<reference evidence="3" key="1">
    <citation type="submission" date="2022-11" db="EMBL/GenBank/DDBJ databases">
        <title>Minimal conservation of predation-associated metabolite biosynthetic gene clusters underscores biosynthetic potential of Myxococcota including descriptions for ten novel species: Archangium lansinium sp. nov., Myxococcus landrumus sp. nov., Nannocystis bai.</title>
        <authorList>
            <person name="Ahearne A."/>
            <person name="Stevens C."/>
            <person name="Dowd S."/>
        </authorList>
    </citation>
    <scope>NUCLEOTIDE SEQUENCE</scope>
    <source>
        <strain evidence="3">Fl3</strain>
    </source>
</reference>
<proteinExistence type="predicted"/>
<evidence type="ECO:0000256" key="1">
    <source>
        <dbReference type="PROSITE-ProRule" id="PRU00409"/>
    </source>
</evidence>
<dbReference type="InterPro" id="IPR013815">
    <property type="entry name" value="ATP_grasp_subdomain_1"/>
</dbReference>
<dbReference type="Gene3D" id="3.30.1490.20">
    <property type="entry name" value="ATP-grasp fold, A domain"/>
    <property type="match status" value="1"/>
</dbReference>
<keyword evidence="1" id="KW-0547">Nucleotide-binding</keyword>
<evidence type="ECO:0000259" key="2">
    <source>
        <dbReference type="PROSITE" id="PS50975"/>
    </source>
</evidence>
<keyword evidence="1" id="KW-0067">ATP-binding</keyword>
<gene>
    <name evidence="3" type="ORF">O0S08_45900</name>
</gene>
<dbReference type="InterPro" id="IPR013651">
    <property type="entry name" value="ATP-grasp_RimK-type"/>
</dbReference>
<accession>A0ABY7H2P0</accession>
<evidence type="ECO:0000313" key="3">
    <source>
        <dbReference type="EMBL" id="WAS93521.1"/>
    </source>
</evidence>
<dbReference type="RefSeq" id="WP_269035859.1">
    <property type="nucleotide sequence ID" value="NZ_CP114040.1"/>
</dbReference>
<dbReference type="Proteomes" id="UP001164459">
    <property type="component" value="Chromosome"/>
</dbReference>
<dbReference type="PANTHER" id="PTHR21621:SF0">
    <property type="entry name" value="BETA-CITRYLGLUTAMATE SYNTHASE B-RELATED"/>
    <property type="match status" value="1"/>
</dbReference>
<keyword evidence="4" id="KW-1185">Reference proteome</keyword>
<dbReference type="Pfam" id="PF08443">
    <property type="entry name" value="RimK"/>
    <property type="match status" value="1"/>
</dbReference>
<organism evidence="3 4">
    <name type="scientific">Nannocystis punicea</name>
    <dbReference type="NCBI Taxonomy" id="2995304"/>
    <lineage>
        <taxon>Bacteria</taxon>
        <taxon>Pseudomonadati</taxon>
        <taxon>Myxococcota</taxon>
        <taxon>Polyangia</taxon>
        <taxon>Nannocystales</taxon>
        <taxon>Nannocystaceae</taxon>
        <taxon>Nannocystis</taxon>
    </lineage>
</organism>
<dbReference type="SUPFAM" id="SSF56059">
    <property type="entry name" value="Glutathione synthetase ATP-binding domain-like"/>
    <property type="match status" value="1"/>
</dbReference>
<protein>
    <recommendedName>
        <fullName evidence="2">ATP-grasp domain-containing protein</fullName>
    </recommendedName>
</protein>
<dbReference type="PANTHER" id="PTHR21621">
    <property type="entry name" value="RIBOSOMAL PROTEIN S6 MODIFICATION PROTEIN"/>
    <property type="match status" value="1"/>
</dbReference>
<sequence>MKPTILVVNGERDWGEWFARVGDVAVERRTLQSTSWLLRDGALRVYDADGVVCPDAILWRVGAIRMIPRYRSVVELMRLADVPAVNSGDCIGRCFDRLGCAAEMKAAGLPIVLPNAAVGDGIVAKIAMPAPFVVKAGNHHAGLGKTLVDDDARWPELAGLLFAVDDAIAAEPYVPHVRDIRCLIVGDDIWAMVREGRGWRANVDTRKHALIDPPARLAAWTRRARDHLRADVLGLDFLERADGSHVLLECNDSPGLSGFPEQVRLQVAESMLRRLRS</sequence>
<name>A0ABY7H2P0_9BACT</name>
<evidence type="ECO:0000313" key="4">
    <source>
        <dbReference type="Proteomes" id="UP001164459"/>
    </source>
</evidence>
<dbReference type="InterPro" id="IPR011761">
    <property type="entry name" value="ATP-grasp"/>
</dbReference>
<dbReference type="EMBL" id="CP114040">
    <property type="protein sequence ID" value="WAS93521.1"/>
    <property type="molecule type" value="Genomic_DNA"/>
</dbReference>
<dbReference type="Gene3D" id="3.30.470.20">
    <property type="entry name" value="ATP-grasp fold, B domain"/>
    <property type="match status" value="1"/>
</dbReference>
<feature type="domain" description="ATP-grasp" evidence="2">
    <location>
        <begin position="101"/>
        <end position="276"/>
    </location>
</feature>